<evidence type="ECO:0000313" key="1">
    <source>
        <dbReference type="EMBL" id="KAH3883055.1"/>
    </source>
</evidence>
<dbReference type="AlphaFoldDB" id="A0A9D4MTH7"/>
<gene>
    <name evidence="1" type="ORF">DPMN_007003</name>
</gene>
<keyword evidence="2" id="KW-1185">Reference proteome</keyword>
<sequence>MIQSEVRRAEENARQARAVEIGAQGAWTTWETADRKLTWGDIWKYEPFRFSLFSGLSVTYSQPQQICADGDSQKIQNAACVTE</sequence>
<protein>
    <submittedName>
        <fullName evidence="1">Uncharacterized protein</fullName>
    </submittedName>
</protein>
<dbReference type="EMBL" id="JAIWYP010000001">
    <property type="protein sequence ID" value="KAH3883055.1"/>
    <property type="molecule type" value="Genomic_DNA"/>
</dbReference>
<name>A0A9D4MTH7_DREPO</name>
<proteinExistence type="predicted"/>
<reference evidence="1" key="1">
    <citation type="journal article" date="2019" name="bioRxiv">
        <title>The Genome of the Zebra Mussel, Dreissena polymorpha: A Resource for Invasive Species Research.</title>
        <authorList>
            <person name="McCartney M.A."/>
            <person name="Auch B."/>
            <person name="Kono T."/>
            <person name="Mallez S."/>
            <person name="Zhang Y."/>
            <person name="Obille A."/>
            <person name="Becker A."/>
            <person name="Abrahante J.E."/>
            <person name="Garbe J."/>
            <person name="Badalamenti J.P."/>
            <person name="Herman A."/>
            <person name="Mangelson H."/>
            <person name="Liachko I."/>
            <person name="Sullivan S."/>
            <person name="Sone E.D."/>
            <person name="Koren S."/>
            <person name="Silverstein K.A.T."/>
            <person name="Beckman K.B."/>
            <person name="Gohl D.M."/>
        </authorList>
    </citation>
    <scope>NUCLEOTIDE SEQUENCE</scope>
    <source>
        <strain evidence="1">Duluth1</strain>
        <tissue evidence="1">Whole animal</tissue>
    </source>
</reference>
<organism evidence="1 2">
    <name type="scientific">Dreissena polymorpha</name>
    <name type="common">Zebra mussel</name>
    <name type="synonym">Mytilus polymorpha</name>
    <dbReference type="NCBI Taxonomy" id="45954"/>
    <lineage>
        <taxon>Eukaryota</taxon>
        <taxon>Metazoa</taxon>
        <taxon>Spiralia</taxon>
        <taxon>Lophotrochozoa</taxon>
        <taxon>Mollusca</taxon>
        <taxon>Bivalvia</taxon>
        <taxon>Autobranchia</taxon>
        <taxon>Heteroconchia</taxon>
        <taxon>Euheterodonta</taxon>
        <taxon>Imparidentia</taxon>
        <taxon>Neoheterodontei</taxon>
        <taxon>Myida</taxon>
        <taxon>Dreissenoidea</taxon>
        <taxon>Dreissenidae</taxon>
        <taxon>Dreissena</taxon>
    </lineage>
</organism>
<reference evidence="1" key="2">
    <citation type="submission" date="2020-11" db="EMBL/GenBank/DDBJ databases">
        <authorList>
            <person name="McCartney M.A."/>
            <person name="Auch B."/>
            <person name="Kono T."/>
            <person name="Mallez S."/>
            <person name="Becker A."/>
            <person name="Gohl D.M."/>
            <person name="Silverstein K.A.T."/>
            <person name="Koren S."/>
            <person name="Bechman K.B."/>
            <person name="Herman A."/>
            <person name="Abrahante J.E."/>
            <person name="Garbe J."/>
        </authorList>
    </citation>
    <scope>NUCLEOTIDE SEQUENCE</scope>
    <source>
        <strain evidence="1">Duluth1</strain>
        <tissue evidence="1">Whole animal</tissue>
    </source>
</reference>
<evidence type="ECO:0000313" key="2">
    <source>
        <dbReference type="Proteomes" id="UP000828390"/>
    </source>
</evidence>
<accession>A0A9D4MTH7</accession>
<dbReference type="Proteomes" id="UP000828390">
    <property type="component" value="Unassembled WGS sequence"/>
</dbReference>
<comment type="caution">
    <text evidence="1">The sequence shown here is derived from an EMBL/GenBank/DDBJ whole genome shotgun (WGS) entry which is preliminary data.</text>
</comment>